<comment type="caution">
    <text evidence="1">The sequence shown here is derived from an EMBL/GenBank/DDBJ whole genome shotgun (WGS) entry which is preliminary data.</text>
</comment>
<accession>A0A1V4AC63</accession>
<organism evidence="1 2">
    <name type="scientific">Streptomyces tsukubensis</name>
    <dbReference type="NCBI Taxonomy" id="83656"/>
    <lineage>
        <taxon>Bacteria</taxon>
        <taxon>Bacillati</taxon>
        <taxon>Actinomycetota</taxon>
        <taxon>Actinomycetes</taxon>
        <taxon>Kitasatosporales</taxon>
        <taxon>Streptomycetaceae</taxon>
        <taxon>Streptomyces</taxon>
    </lineage>
</organism>
<dbReference type="AlphaFoldDB" id="A0A1V4AC63"/>
<dbReference type="RefSeq" id="WP_077966631.1">
    <property type="nucleotide sequence ID" value="NZ_CP045178.1"/>
</dbReference>
<gene>
    <name evidence="1" type="ORF">B1H18_09340</name>
</gene>
<reference evidence="1 2" key="1">
    <citation type="submission" date="2017-02" db="EMBL/GenBank/DDBJ databases">
        <title>Draft Genome Sequence of Streptomyces tsukubaensis F601, a Producer of the immunosuppressant tacrolimus FK506.</title>
        <authorList>
            <person name="Zong G."/>
            <person name="Zhong C."/>
            <person name="Fu J."/>
            <person name="Qin R."/>
            <person name="Cao G."/>
        </authorList>
    </citation>
    <scope>NUCLEOTIDE SEQUENCE [LARGE SCALE GENOMIC DNA]</scope>
    <source>
        <strain evidence="1 2">F601</strain>
    </source>
</reference>
<dbReference type="Proteomes" id="UP000190539">
    <property type="component" value="Unassembled WGS sequence"/>
</dbReference>
<sequence>MEPVCHFGISAVQRLGELDLTTLALHKALSGGSADARMCTEMDAPGMAGYAFWSRSNRALREHLAREGWTYTNSQSILRTIHPSGAFAITAVSGSGSVGDENADFSGAVRTKNPKGSAIAKLVQRNHEQLPLFSIGMPHKRGEATDIPTWFLLYKSSKEGLTFELSLPVDMHGKNVDTWRERIILSENPFTGPEFDIKRLDEVPSVAPVEVPVKFKGAL</sequence>
<proteinExistence type="predicted"/>
<evidence type="ECO:0000313" key="1">
    <source>
        <dbReference type="EMBL" id="OON81020.1"/>
    </source>
</evidence>
<dbReference type="EMBL" id="MVFC01000005">
    <property type="protein sequence ID" value="OON81020.1"/>
    <property type="molecule type" value="Genomic_DNA"/>
</dbReference>
<keyword evidence="2" id="KW-1185">Reference proteome</keyword>
<protein>
    <submittedName>
        <fullName evidence="1">Uncharacterized protein</fullName>
    </submittedName>
</protein>
<evidence type="ECO:0000313" key="2">
    <source>
        <dbReference type="Proteomes" id="UP000190539"/>
    </source>
</evidence>
<dbReference type="OrthoDB" id="3422162at2"/>
<name>A0A1V4AC63_9ACTN</name>